<dbReference type="InterPro" id="IPR000878">
    <property type="entry name" value="4pyrrol_Mease"/>
</dbReference>
<keyword evidence="4 6" id="KW-0808">Transferase</keyword>
<feature type="domain" description="Tetrapyrrole methylase" evidence="7">
    <location>
        <begin position="1"/>
        <end position="207"/>
    </location>
</feature>
<dbReference type="GO" id="GO:0005737">
    <property type="term" value="C:cytoplasm"/>
    <property type="evidence" value="ECO:0007669"/>
    <property type="project" value="UniProtKB-SubCell"/>
</dbReference>
<evidence type="ECO:0000313" key="9">
    <source>
        <dbReference type="Proteomes" id="UP000290657"/>
    </source>
</evidence>
<dbReference type="SUPFAM" id="SSF53790">
    <property type="entry name" value="Tetrapyrrole methylase"/>
    <property type="match status" value="1"/>
</dbReference>
<keyword evidence="1 6" id="KW-0963">Cytoplasm</keyword>
<dbReference type="RefSeq" id="WP_128995829.1">
    <property type="nucleotide sequence ID" value="NZ_PDKN01000003.1"/>
</dbReference>
<keyword evidence="2 6" id="KW-0698">rRNA processing</keyword>
<dbReference type="FunFam" id="3.30.950.10:FF:000002">
    <property type="entry name" value="Ribosomal RNA small subunit methyltransferase I"/>
    <property type="match status" value="1"/>
</dbReference>
<sequence>MLTLVPTPIGNLDDISSRALKALESAELFLCEDTRVTKKLLQLFSEKYNLTFPCNQFESFHHHNEKKQLATFDVTTFKEKNIVYVSDAGMPCISDPGATLVQWCIQNGIPYDVIPGANAVLTAFAMSGFDATTFTFFGFLPHKGKERQSHFLEVMQSQITPILYESPHRLLKLLEELAAYDENRTIFLAKELTKKYQTVYKQTAGELFKQFKSENIKGEWVVIIKPVTVSKGEILTVSDIEELSLPPKQKAKLLAKMTGRAVKEIYQELLDRIQS</sequence>
<dbReference type="HAMAP" id="MF_01877">
    <property type="entry name" value="16SrRNA_methyltr_I"/>
    <property type="match status" value="1"/>
</dbReference>
<evidence type="ECO:0000256" key="5">
    <source>
        <dbReference type="ARBA" id="ARBA00022691"/>
    </source>
</evidence>
<dbReference type="OrthoDB" id="9809084at2"/>
<dbReference type="Gene3D" id="3.40.1010.10">
    <property type="entry name" value="Cobalt-precorrin-4 Transmethylase, Domain 1"/>
    <property type="match status" value="1"/>
</dbReference>
<name>A0A4Q0XT56_9BACT</name>
<comment type="similarity">
    <text evidence="6">Belongs to the methyltransferase superfamily. RsmI family.</text>
</comment>
<dbReference type="NCBIfam" id="TIGR00096">
    <property type="entry name" value="16S rRNA (cytidine(1402)-2'-O)-methyltransferase"/>
    <property type="match status" value="1"/>
</dbReference>
<accession>A0A4Q0XT56</accession>
<dbReference type="CDD" id="cd11648">
    <property type="entry name" value="RsmI"/>
    <property type="match status" value="1"/>
</dbReference>
<dbReference type="EMBL" id="PDKN01000003">
    <property type="protein sequence ID" value="RXJ57966.1"/>
    <property type="molecule type" value="Genomic_DNA"/>
</dbReference>
<dbReference type="InterPro" id="IPR018063">
    <property type="entry name" value="SAM_MeTrfase_RsmI_CS"/>
</dbReference>
<dbReference type="InterPro" id="IPR035996">
    <property type="entry name" value="4pyrrol_Methylase_sf"/>
</dbReference>
<evidence type="ECO:0000256" key="4">
    <source>
        <dbReference type="ARBA" id="ARBA00022679"/>
    </source>
</evidence>
<dbReference type="Proteomes" id="UP000290657">
    <property type="component" value="Unassembled WGS sequence"/>
</dbReference>
<dbReference type="InterPro" id="IPR008189">
    <property type="entry name" value="rRNA_ssu_MeTfrase_I"/>
</dbReference>
<keyword evidence="9" id="KW-1185">Reference proteome</keyword>
<dbReference type="PANTHER" id="PTHR46111">
    <property type="entry name" value="RIBOSOMAL RNA SMALL SUBUNIT METHYLTRANSFERASE I"/>
    <property type="match status" value="1"/>
</dbReference>
<dbReference type="GO" id="GO:0070677">
    <property type="term" value="F:rRNA (cytosine-2'-O-)-methyltransferase activity"/>
    <property type="evidence" value="ECO:0007669"/>
    <property type="project" value="UniProtKB-UniRule"/>
</dbReference>
<keyword evidence="5 6" id="KW-0949">S-adenosyl-L-methionine</keyword>
<comment type="catalytic activity">
    <reaction evidence="6">
        <text>cytidine(1402) in 16S rRNA + S-adenosyl-L-methionine = 2'-O-methylcytidine(1402) in 16S rRNA + S-adenosyl-L-homocysteine + H(+)</text>
        <dbReference type="Rhea" id="RHEA:42924"/>
        <dbReference type="Rhea" id="RHEA-COMP:10285"/>
        <dbReference type="Rhea" id="RHEA-COMP:10286"/>
        <dbReference type="ChEBI" id="CHEBI:15378"/>
        <dbReference type="ChEBI" id="CHEBI:57856"/>
        <dbReference type="ChEBI" id="CHEBI:59789"/>
        <dbReference type="ChEBI" id="CHEBI:74495"/>
        <dbReference type="ChEBI" id="CHEBI:82748"/>
        <dbReference type="EC" id="2.1.1.198"/>
    </reaction>
</comment>
<dbReference type="PROSITE" id="PS01296">
    <property type="entry name" value="RSMI"/>
    <property type="match status" value="1"/>
</dbReference>
<dbReference type="Gene3D" id="3.30.950.10">
    <property type="entry name" value="Methyltransferase, Cobalt-precorrin-4 Transmethylase, Domain 2"/>
    <property type="match status" value="1"/>
</dbReference>
<dbReference type="InterPro" id="IPR014776">
    <property type="entry name" value="4pyrrole_Mease_sub2"/>
</dbReference>
<keyword evidence="3 6" id="KW-0489">Methyltransferase</keyword>
<protein>
    <recommendedName>
        <fullName evidence="6">Ribosomal RNA small subunit methyltransferase I</fullName>
        <ecNumber evidence="6">2.1.1.198</ecNumber>
    </recommendedName>
    <alternativeName>
        <fullName evidence="6">16S rRNA 2'-O-ribose C1402 methyltransferase</fullName>
    </alternativeName>
    <alternativeName>
        <fullName evidence="6">rRNA (cytidine-2'-O-)-methyltransferase RsmI</fullName>
    </alternativeName>
</protein>
<evidence type="ECO:0000256" key="3">
    <source>
        <dbReference type="ARBA" id="ARBA00022603"/>
    </source>
</evidence>
<evidence type="ECO:0000256" key="1">
    <source>
        <dbReference type="ARBA" id="ARBA00022490"/>
    </source>
</evidence>
<organism evidence="8 9">
    <name type="scientific">Candidatus Marinarcus aquaticus</name>
    <dbReference type="NCBI Taxonomy" id="2044504"/>
    <lineage>
        <taxon>Bacteria</taxon>
        <taxon>Pseudomonadati</taxon>
        <taxon>Campylobacterota</taxon>
        <taxon>Epsilonproteobacteria</taxon>
        <taxon>Campylobacterales</taxon>
        <taxon>Arcobacteraceae</taxon>
        <taxon>Candidatus Marinarcus</taxon>
    </lineage>
</organism>
<evidence type="ECO:0000259" key="7">
    <source>
        <dbReference type="Pfam" id="PF00590"/>
    </source>
</evidence>
<evidence type="ECO:0000256" key="6">
    <source>
        <dbReference type="HAMAP-Rule" id="MF_01877"/>
    </source>
</evidence>
<gene>
    <name evidence="6 8" type="primary">rsmI</name>
    <name evidence="8" type="ORF">CRV04_05525</name>
</gene>
<dbReference type="AlphaFoldDB" id="A0A4Q0XT56"/>
<dbReference type="InterPro" id="IPR014777">
    <property type="entry name" value="4pyrrole_Mease_sub1"/>
</dbReference>
<comment type="subcellular location">
    <subcellularLocation>
        <location evidence="6">Cytoplasm</location>
    </subcellularLocation>
</comment>
<dbReference type="PIRSF" id="PIRSF005917">
    <property type="entry name" value="MTase_YraL"/>
    <property type="match status" value="1"/>
</dbReference>
<dbReference type="PANTHER" id="PTHR46111:SF1">
    <property type="entry name" value="RIBOSOMAL RNA SMALL SUBUNIT METHYLTRANSFERASE I"/>
    <property type="match status" value="1"/>
</dbReference>
<evidence type="ECO:0000313" key="8">
    <source>
        <dbReference type="EMBL" id="RXJ57966.1"/>
    </source>
</evidence>
<proteinExistence type="inferred from homology"/>
<comment type="function">
    <text evidence="6">Catalyzes the 2'-O-methylation of the ribose of cytidine 1402 (C1402) in 16S rRNA.</text>
</comment>
<evidence type="ECO:0000256" key="2">
    <source>
        <dbReference type="ARBA" id="ARBA00022552"/>
    </source>
</evidence>
<dbReference type="EC" id="2.1.1.198" evidence="6"/>
<comment type="caution">
    <text evidence="8">The sequence shown here is derived from an EMBL/GenBank/DDBJ whole genome shotgun (WGS) entry which is preliminary data.</text>
</comment>
<dbReference type="Pfam" id="PF00590">
    <property type="entry name" value="TP_methylase"/>
    <property type="match status" value="1"/>
</dbReference>
<reference evidence="8 9" key="1">
    <citation type="submission" date="2017-10" db="EMBL/GenBank/DDBJ databases">
        <title>Genomics of the genus Arcobacter.</title>
        <authorList>
            <person name="Perez-Cataluna A."/>
            <person name="Figueras M.J."/>
        </authorList>
    </citation>
    <scope>NUCLEOTIDE SEQUENCE [LARGE SCALE GENOMIC DNA]</scope>
    <source>
        <strain evidence="8 9">CECT 8987</strain>
    </source>
</reference>